<proteinExistence type="predicted"/>
<dbReference type="Pfam" id="PF00455">
    <property type="entry name" value="DeoRC"/>
    <property type="match status" value="1"/>
</dbReference>
<evidence type="ECO:0000313" key="5">
    <source>
        <dbReference type="EMBL" id="MBA4611797.1"/>
    </source>
</evidence>
<dbReference type="Proteomes" id="UP000559404">
    <property type="component" value="Unassembled WGS sequence"/>
</dbReference>
<gene>
    <name evidence="5" type="ORF">H1W37_09060</name>
</gene>
<reference evidence="5 6" key="1">
    <citation type="submission" date="2020-07" db="EMBL/GenBank/DDBJ databases">
        <authorList>
            <person name="Li M."/>
        </authorList>
    </citation>
    <scope>NUCLEOTIDE SEQUENCE [LARGE SCALE GENOMIC DNA]</scope>
    <source>
        <strain evidence="5 6">DSM 23284</strain>
    </source>
</reference>
<feature type="domain" description="HTH deoR-type" evidence="4">
    <location>
        <begin position="4"/>
        <end position="59"/>
    </location>
</feature>
<dbReference type="PANTHER" id="PTHR30363:SF4">
    <property type="entry name" value="GLYCEROL-3-PHOSPHATE REGULON REPRESSOR"/>
    <property type="match status" value="1"/>
</dbReference>
<dbReference type="Gene3D" id="3.40.50.1360">
    <property type="match status" value="1"/>
</dbReference>
<keyword evidence="3" id="KW-0804">Transcription</keyword>
<dbReference type="RefSeq" id="WP_181760003.1">
    <property type="nucleotide sequence ID" value="NZ_BMCR01000008.1"/>
</dbReference>
<accession>A0A838XPS6</accession>
<dbReference type="SUPFAM" id="SSF46785">
    <property type="entry name" value="Winged helix' DNA-binding domain"/>
    <property type="match status" value="1"/>
</dbReference>
<evidence type="ECO:0000256" key="1">
    <source>
        <dbReference type="ARBA" id="ARBA00022491"/>
    </source>
</evidence>
<dbReference type="GO" id="GO:0003700">
    <property type="term" value="F:DNA-binding transcription factor activity"/>
    <property type="evidence" value="ECO:0007669"/>
    <property type="project" value="InterPro"/>
</dbReference>
<name>A0A838XPS6_9HYPH</name>
<dbReference type="InterPro" id="IPR037171">
    <property type="entry name" value="NagB/RpiA_transferase-like"/>
</dbReference>
<dbReference type="SUPFAM" id="SSF100950">
    <property type="entry name" value="NagB/RpiA/CoA transferase-like"/>
    <property type="match status" value="1"/>
</dbReference>
<keyword evidence="2" id="KW-0805">Transcription regulation</keyword>
<dbReference type="PANTHER" id="PTHR30363">
    <property type="entry name" value="HTH-TYPE TRANSCRIPTIONAL REGULATOR SRLR-RELATED"/>
    <property type="match status" value="1"/>
</dbReference>
<dbReference type="PROSITE" id="PS51000">
    <property type="entry name" value="HTH_DEOR_2"/>
    <property type="match status" value="1"/>
</dbReference>
<reference evidence="5 6" key="2">
    <citation type="submission" date="2020-08" db="EMBL/GenBank/DDBJ databases">
        <title>Stappia taiwanensis sp. nov., isolated from a coastal thermal spring.</title>
        <authorList>
            <person name="Kampfer P."/>
        </authorList>
    </citation>
    <scope>NUCLEOTIDE SEQUENCE [LARGE SCALE GENOMIC DNA]</scope>
    <source>
        <strain evidence="5 6">DSM 23284</strain>
    </source>
</reference>
<organism evidence="5 6">
    <name type="scientific">Stappia taiwanensis</name>
    <dbReference type="NCBI Taxonomy" id="992267"/>
    <lineage>
        <taxon>Bacteria</taxon>
        <taxon>Pseudomonadati</taxon>
        <taxon>Pseudomonadota</taxon>
        <taxon>Alphaproteobacteria</taxon>
        <taxon>Hyphomicrobiales</taxon>
        <taxon>Stappiaceae</taxon>
        <taxon>Stappia</taxon>
    </lineage>
</organism>
<keyword evidence="1" id="KW-0678">Repressor</keyword>
<comment type="caution">
    <text evidence="5">The sequence shown here is derived from an EMBL/GenBank/DDBJ whole genome shotgun (WGS) entry which is preliminary data.</text>
</comment>
<dbReference type="InterPro" id="IPR014036">
    <property type="entry name" value="DeoR-like_C"/>
</dbReference>
<dbReference type="InterPro" id="IPR050313">
    <property type="entry name" value="Carb_Metab_HTH_regulators"/>
</dbReference>
<dbReference type="SMART" id="SM00420">
    <property type="entry name" value="HTH_DEOR"/>
    <property type="match status" value="1"/>
</dbReference>
<dbReference type="PRINTS" id="PR00037">
    <property type="entry name" value="HTHLACR"/>
</dbReference>
<dbReference type="AlphaFoldDB" id="A0A838XPS6"/>
<sequence length="261" mass="28411">MDPVPPRQADILALARTAGRVDVDGLASEFNVTPQTIRKDLNELCERGMLQRVHGGAVLPSGIANYAYDARRQLASEEKRRIGQRAAALIPDNASIMLNIGTTTEQVARALLQHDGIMAITNNINVANTLRAAPAIEVIIAGGQVRASDGGIVGEATVDFIRQFKVDYAVIGASAIDEDGTIFDFDFREVRVAREIMTHARQTLLVADAMKFQRSAPVRIAHLSEIDIFVTDTAPPDRVLKTCRENGVKVEIASDRTERPS</sequence>
<dbReference type="EMBL" id="JACEON010000007">
    <property type="protein sequence ID" value="MBA4611797.1"/>
    <property type="molecule type" value="Genomic_DNA"/>
</dbReference>
<evidence type="ECO:0000256" key="2">
    <source>
        <dbReference type="ARBA" id="ARBA00023015"/>
    </source>
</evidence>
<dbReference type="InterPro" id="IPR036390">
    <property type="entry name" value="WH_DNA-bd_sf"/>
</dbReference>
<evidence type="ECO:0000256" key="3">
    <source>
        <dbReference type="ARBA" id="ARBA00023163"/>
    </source>
</evidence>
<dbReference type="SMART" id="SM01134">
    <property type="entry name" value="DeoRC"/>
    <property type="match status" value="1"/>
</dbReference>
<keyword evidence="6" id="KW-1185">Reference proteome</keyword>
<evidence type="ECO:0000259" key="4">
    <source>
        <dbReference type="PROSITE" id="PS51000"/>
    </source>
</evidence>
<protein>
    <submittedName>
        <fullName evidence="5">DeoR/GlpR transcriptional regulator</fullName>
    </submittedName>
</protein>
<dbReference type="InterPro" id="IPR001034">
    <property type="entry name" value="DeoR_HTH"/>
</dbReference>
<dbReference type="Pfam" id="PF08220">
    <property type="entry name" value="HTH_DeoR"/>
    <property type="match status" value="1"/>
</dbReference>
<evidence type="ECO:0000313" key="6">
    <source>
        <dbReference type="Proteomes" id="UP000559404"/>
    </source>
</evidence>